<feature type="region of interest" description="Disordered" evidence="1">
    <location>
        <begin position="1"/>
        <end position="23"/>
    </location>
</feature>
<dbReference type="Proteomes" id="UP000672027">
    <property type="component" value="Chromosome"/>
</dbReference>
<feature type="compositionally biased region" description="Polar residues" evidence="1">
    <location>
        <begin position="1"/>
        <end position="12"/>
    </location>
</feature>
<dbReference type="InterPro" id="IPR008557">
    <property type="entry name" value="PhoX"/>
</dbReference>
<name>A0ABX7X1N4_9GAMM</name>
<dbReference type="EMBL" id="CP072800">
    <property type="protein sequence ID" value="QTR48688.1"/>
    <property type="molecule type" value="Genomic_DNA"/>
</dbReference>
<evidence type="ECO:0000313" key="2">
    <source>
        <dbReference type="EMBL" id="QTR48688.1"/>
    </source>
</evidence>
<gene>
    <name evidence="2" type="ORF">J8380_10295</name>
</gene>
<sequence>MSGQNHLLSQAVDSEDIGHNTSNNPTFEQILEARISRRGLLKGSFALMATSMFGMGLTACSDGDSPSTTPPATPGLTLSFNAVAKSVADALTVPTGYTATVLLATGDPINTSAPRYKNDGTDTDFDNRSGDHHDGMHYFGMNTTGTAHDYSNSSRGLLCLNHEVAEDLGFMHANGPTDYGSANTNARPTAEIDKEVAAHGVSVVEVVKSGSTYQVNRYSNYNRRITGATMMDISGPAAYDDLMVTAYSTSGSQTRGTINNCAHGYTPWGTYLTCEENWAGYFYRRNDTTRTAKENTSLNRYGVNGSSSGRYNWSRTTTTGLDTTAGGVYARWNAGITGTTAASDYRNVANTFGWVVEIDPFDIGSTPRKRTALGRFGHEGAWPAKAVPGKPIVFYMGDDARNEYIYKFVSDALWDAADANGGMFAGDKYMDAGKLYVAKFNADGTGTWILLNMSNPTVANYATYTFADEADVVINARLAADAVGATKMDRPEWGAVNPLNGEVYMTLTNNVSSSGRGSNAVPLDAANPRYYADTKGTATNKGNVNGHIIRWKEAGNDHAATTFTWDIYLFGAESSATTDVNLSNLTADNDFSSPDGLWFSHAVPGLLWVQTDDGYYTDTTNCMMLAAIPGTIGDGSSVTINNQSVPSGQTSITTRMGKVATTTTLRRFLVGPKDCEITGIAESPDGKAIFVNIQHPGENSTSATNPAQFTSHWPDGGTARPRSATVVITRNDGGKIAV</sequence>
<accession>A0ABX7X1N4</accession>
<organism evidence="2 3">
    <name type="scientific">Candidatus Thiothrix anitrata</name>
    <dbReference type="NCBI Taxonomy" id="2823902"/>
    <lineage>
        <taxon>Bacteria</taxon>
        <taxon>Pseudomonadati</taxon>
        <taxon>Pseudomonadota</taxon>
        <taxon>Gammaproteobacteria</taxon>
        <taxon>Thiotrichales</taxon>
        <taxon>Thiotrichaceae</taxon>
        <taxon>Thiothrix</taxon>
    </lineage>
</organism>
<evidence type="ECO:0000256" key="1">
    <source>
        <dbReference type="SAM" id="MobiDB-lite"/>
    </source>
</evidence>
<dbReference type="PANTHER" id="PTHR35399:SF2">
    <property type="entry name" value="DUF839 DOMAIN-CONTAINING PROTEIN"/>
    <property type="match status" value="1"/>
</dbReference>
<protein>
    <submittedName>
        <fullName evidence="2">PhoX family phosphatase</fullName>
    </submittedName>
</protein>
<dbReference type="RefSeq" id="WP_210225570.1">
    <property type="nucleotide sequence ID" value="NZ_CP072800.1"/>
</dbReference>
<dbReference type="PANTHER" id="PTHR35399">
    <property type="entry name" value="SLR8030 PROTEIN"/>
    <property type="match status" value="1"/>
</dbReference>
<proteinExistence type="predicted"/>
<keyword evidence="3" id="KW-1185">Reference proteome</keyword>
<evidence type="ECO:0000313" key="3">
    <source>
        <dbReference type="Proteomes" id="UP000672027"/>
    </source>
</evidence>
<dbReference type="Pfam" id="PF05787">
    <property type="entry name" value="PhoX"/>
    <property type="match status" value="1"/>
</dbReference>
<reference evidence="2 3" key="1">
    <citation type="submission" date="2021-04" db="EMBL/GenBank/DDBJ databases">
        <title>Genomics, taxonomy and metabolism of representatives of sulfur bacteria of the genus Thiothrix: Thiothrix fructosivorans QT, Thiothrix unzii A1T and three new species, Thiothrix subterranea sp. nov., Thiothrix litoralis sp. nov. and 'Candidatus Thiothrix anitrata' sp. nov.</title>
        <authorList>
            <person name="Ravin N.V."/>
            <person name="Smolyakov D."/>
            <person name="Rudenko T.S."/>
            <person name="Mardanov A.V."/>
            <person name="Beletsky A.V."/>
            <person name="Markov N.D."/>
            <person name="Fomenkov A.I."/>
            <person name="Roberts R.J."/>
            <person name="Karnachuk O.V."/>
            <person name="Novikov A."/>
            <person name="Grabovich M.Y."/>
        </authorList>
    </citation>
    <scope>NUCLEOTIDE SEQUENCE [LARGE SCALE GENOMIC DNA]</scope>
    <source>
        <strain evidence="2 3">A52</strain>
    </source>
</reference>